<feature type="transmembrane region" description="Helical" evidence="2">
    <location>
        <begin position="233"/>
        <end position="254"/>
    </location>
</feature>
<organism evidence="3 4">
    <name type="scientific">Ganoderma sinense ZZ0214-1</name>
    <dbReference type="NCBI Taxonomy" id="1077348"/>
    <lineage>
        <taxon>Eukaryota</taxon>
        <taxon>Fungi</taxon>
        <taxon>Dikarya</taxon>
        <taxon>Basidiomycota</taxon>
        <taxon>Agaricomycotina</taxon>
        <taxon>Agaricomycetes</taxon>
        <taxon>Polyporales</taxon>
        <taxon>Polyporaceae</taxon>
        <taxon>Ganoderma</taxon>
    </lineage>
</organism>
<gene>
    <name evidence="3" type="ORF">GSI_05594</name>
</gene>
<evidence type="ECO:0000313" key="4">
    <source>
        <dbReference type="Proteomes" id="UP000230002"/>
    </source>
</evidence>
<accession>A0A2G8SFH7</accession>
<proteinExistence type="predicted"/>
<evidence type="ECO:0000256" key="2">
    <source>
        <dbReference type="SAM" id="Phobius"/>
    </source>
</evidence>
<evidence type="ECO:0000313" key="3">
    <source>
        <dbReference type="EMBL" id="PIL32348.1"/>
    </source>
</evidence>
<comment type="caution">
    <text evidence="3">The sequence shown here is derived from an EMBL/GenBank/DDBJ whole genome shotgun (WGS) entry which is preliminary data.</text>
</comment>
<sequence length="339" mass="36502">MTDTLAGDTTSFSPVISVSGTFGAVFIGSFISLSLYGLFVHQAFKYFSLYRSDALWVKGLVILASIFETAVSVFHIHLTYFYFVEIFGNTLAFLDVVWSINITSIISVRSPKPQTITLPSLMLDSTYVGPKKYKHLPVVVSALLMAGAMGISIGEQSSRPSTTPTPQRLIIANIGKAITVIGFRGLATDNFQTLLNLTLAYNAVASGADVILTVTVIYMLHKCRTGLKRTDGIINRLIMYTISTVYSNALMAALNSRKVTVGHPTKNGRPSRTDAYGTTHRGSTVRFAHGPVSASSESAIDDSVELLQWTQTSAKSASLEGGSGSTLGPSFKKDVLYDG</sequence>
<dbReference type="Proteomes" id="UP000230002">
    <property type="component" value="Unassembled WGS sequence"/>
</dbReference>
<feature type="transmembrane region" description="Helical" evidence="2">
    <location>
        <begin position="199"/>
        <end position="221"/>
    </location>
</feature>
<feature type="transmembrane region" description="Helical" evidence="2">
    <location>
        <begin position="60"/>
        <end position="80"/>
    </location>
</feature>
<evidence type="ECO:0000256" key="1">
    <source>
        <dbReference type="SAM" id="MobiDB-lite"/>
    </source>
</evidence>
<keyword evidence="4" id="KW-1185">Reference proteome</keyword>
<keyword evidence="2" id="KW-0812">Transmembrane</keyword>
<dbReference type="PANTHER" id="PTHR40465:SF1">
    <property type="entry name" value="DUF6534 DOMAIN-CONTAINING PROTEIN"/>
    <property type="match status" value="1"/>
</dbReference>
<keyword evidence="2" id="KW-0472">Membrane</keyword>
<dbReference type="OrthoDB" id="3263055at2759"/>
<name>A0A2G8SFH7_9APHY</name>
<dbReference type="AlphaFoldDB" id="A0A2G8SFH7"/>
<feature type="region of interest" description="Disordered" evidence="1">
    <location>
        <begin position="314"/>
        <end position="339"/>
    </location>
</feature>
<dbReference type="PANTHER" id="PTHR40465">
    <property type="entry name" value="CHROMOSOME 1, WHOLE GENOME SHOTGUN SEQUENCE"/>
    <property type="match status" value="1"/>
</dbReference>
<reference evidence="3 4" key="1">
    <citation type="journal article" date="2015" name="Sci. Rep.">
        <title>Chromosome-level genome map provides insights into diverse defense mechanisms in the medicinal fungus Ganoderma sinense.</title>
        <authorList>
            <person name="Zhu Y."/>
            <person name="Xu J."/>
            <person name="Sun C."/>
            <person name="Zhou S."/>
            <person name="Xu H."/>
            <person name="Nelson D.R."/>
            <person name="Qian J."/>
            <person name="Song J."/>
            <person name="Luo H."/>
            <person name="Xiang L."/>
            <person name="Li Y."/>
            <person name="Xu Z."/>
            <person name="Ji A."/>
            <person name="Wang L."/>
            <person name="Lu S."/>
            <person name="Hayward A."/>
            <person name="Sun W."/>
            <person name="Li X."/>
            <person name="Schwartz D.C."/>
            <person name="Wang Y."/>
            <person name="Chen S."/>
        </authorList>
    </citation>
    <scope>NUCLEOTIDE SEQUENCE [LARGE SCALE GENOMIC DNA]</scope>
    <source>
        <strain evidence="3 4">ZZ0214-1</strain>
    </source>
</reference>
<feature type="transmembrane region" description="Helical" evidence="2">
    <location>
        <begin position="86"/>
        <end position="108"/>
    </location>
</feature>
<feature type="transmembrane region" description="Helical" evidence="2">
    <location>
        <begin position="12"/>
        <end position="39"/>
    </location>
</feature>
<protein>
    <submittedName>
        <fullName evidence="3">Uncharacterized protein</fullName>
    </submittedName>
</protein>
<dbReference type="EMBL" id="AYKW01000011">
    <property type="protein sequence ID" value="PIL32348.1"/>
    <property type="molecule type" value="Genomic_DNA"/>
</dbReference>
<keyword evidence="2" id="KW-1133">Transmembrane helix</keyword>
<dbReference type="STRING" id="1077348.A0A2G8SFH7"/>